<proteinExistence type="predicted"/>
<sequence>MDIYLGAAGLNGGGGLMQILSAGAPSRSARGARLVHQPMAFAADARDGPLRISTSPTALAFHESVPCQWVPRRGGLPTWIPLGQRDLLVVAWTHREGVGPLTMAKTDPVPHHSTTSLAHCATSLLARFSLIGRTSYLGERWVPRSASSQILPQYSPGHAWLHLVTPAVAAPNDSGSEATAGSARQHIPLAGLGGVAVSHSRPQFDSNFQPRIGQHHVVVRCNLGLWGSARGGVFLGRAR</sequence>
<dbReference type="EMBL" id="JAULSN010000001">
    <property type="protein sequence ID" value="KAK3382240.1"/>
    <property type="molecule type" value="Genomic_DNA"/>
</dbReference>
<dbReference type="AlphaFoldDB" id="A0AAE0TWS3"/>
<organism evidence="1 2">
    <name type="scientific">Lasiosphaeria ovina</name>
    <dbReference type="NCBI Taxonomy" id="92902"/>
    <lineage>
        <taxon>Eukaryota</taxon>
        <taxon>Fungi</taxon>
        <taxon>Dikarya</taxon>
        <taxon>Ascomycota</taxon>
        <taxon>Pezizomycotina</taxon>
        <taxon>Sordariomycetes</taxon>
        <taxon>Sordariomycetidae</taxon>
        <taxon>Sordariales</taxon>
        <taxon>Lasiosphaeriaceae</taxon>
        <taxon>Lasiosphaeria</taxon>
    </lineage>
</organism>
<gene>
    <name evidence="1" type="ORF">B0T24DRAFT_600792</name>
</gene>
<evidence type="ECO:0000313" key="2">
    <source>
        <dbReference type="Proteomes" id="UP001287356"/>
    </source>
</evidence>
<reference evidence="1" key="2">
    <citation type="submission" date="2023-06" db="EMBL/GenBank/DDBJ databases">
        <authorList>
            <consortium name="Lawrence Berkeley National Laboratory"/>
            <person name="Haridas S."/>
            <person name="Hensen N."/>
            <person name="Bonometti L."/>
            <person name="Westerberg I."/>
            <person name="Brannstrom I.O."/>
            <person name="Guillou S."/>
            <person name="Cros-Aarteil S."/>
            <person name="Calhoun S."/>
            <person name="Kuo A."/>
            <person name="Mondo S."/>
            <person name="Pangilinan J."/>
            <person name="Riley R."/>
            <person name="Labutti K."/>
            <person name="Andreopoulos B."/>
            <person name="Lipzen A."/>
            <person name="Chen C."/>
            <person name="Yanf M."/>
            <person name="Daum C."/>
            <person name="Ng V."/>
            <person name="Clum A."/>
            <person name="Steindorff A."/>
            <person name="Ohm R."/>
            <person name="Martin F."/>
            <person name="Silar P."/>
            <person name="Natvig D."/>
            <person name="Lalanne C."/>
            <person name="Gautier V."/>
            <person name="Ament-Velasquez S.L."/>
            <person name="Kruys A."/>
            <person name="Hutchinson M.I."/>
            <person name="Powell A.J."/>
            <person name="Barry K."/>
            <person name="Miller A.N."/>
            <person name="Grigoriev I.V."/>
            <person name="Debuchy R."/>
            <person name="Gladieux P."/>
            <person name="Thoren M.H."/>
            <person name="Johannesson H."/>
        </authorList>
    </citation>
    <scope>NUCLEOTIDE SEQUENCE</scope>
    <source>
        <strain evidence="1">CBS 958.72</strain>
    </source>
</reference>
<keyword evidence="2" id="KW-1185">Reference proteome</keyword>
<comment type="caution">
    <text evidence="1">The sequence shown here is derived from an EMBL/GenBank/DDBJ whole genome shotgun (WGS) entry which is preliminary data.</text>
</comment>
<dbReference type="Proteomes" id="UP001287356">
    <property type="component" value="Unassembled WGS sequence"/>
</dbReference>
<protein>
    <submittedName>
        <fullName evidence="1">Uncharacterized protein</fullName>
    </submittedName>
</protein>
<name>A0AAE0TWS3_9PEZI</name>
<accession>A0AAE0TWS3</accession>
<reference evidence="1" key="1">
    <citation type="journal article" date="2023" name="Mol. Phylogenet. Evol.">
        <title>Genome-scale phylogeny and comparative genomics of the fungal order Sordariales.</title>
        <authorList>
            <person name="Hensen N."/>
            <person name="Bonometti L."/>
            <person name="Westerberg I."/>
            <person name="Brannstrom I.O."/>
            <person name="Guillou S."/>
            <person name="Cros-Aarteil S."/>
            <person name="Calhoun S."/>
            <person name="Haridas S."/>
            <person name="Kuo A."/>
            <person name="Mondo S."/>
            <person name="Pangilinan J."/>
            <person name="Riley R."/>
            <person name="LaButti K."/>
            <person name="Andreopoulos B."/>
            <person name="Lipzen A."/>
            <person name="Chen C."/>
            <person name="Yan M."/>
            <person name="Daum C."/>
            <person name="Ng V."/>
            <person name="Clum A."/>
            <person name="Steindorff A."/>
            <person name="Ohm R.A."/>
            <person name="Martin F."/>
            <person name="Silar P."/>
            <person name="Natvig D.O."/>
            <person name="Lalanne C."/>
            <person name="Gautier V."/>
            <person name="Ament-Velasquez S.L."/>
            <person name="Kruys A."/>
            <person name="Hutchinson M.I."/>
            <person name="Powell A.J."/>
            <person name="Barry K."/>
            <person name="Miller A.N."/>
            <person name="Grigoriev I.V."/>
            <person name="Debuchy R."/>
            <person name="Gladieux P."/>
            <person name="Hiltunen Thoren M."/>
            <person name="Johannesson H."/>
        </authorList>
    </citation>
    <scope>NUCLEOTIDE SEQUENCE</scope>
    <source>
        <strain evidence="1">CBS 958.72</strain>
    </source>
</reference>
<evidence type="ECO:0000313" key="1">
    <source>
        <dbReference type="EMBL" id="KAK3382240.1"/>
    </source>
</evidence>